<protein>
    <submittedName>
        <fullName evidence="2">Uncharacterized protein</fullName>
    </submittedName>
</protein>
<dbReference type="AlphaFoldDB" id="A0A7W7Z1J6"/>
<dbReference type="Proteomes" id="UP000542353">
    <property type="component" value="Unassembled WGS sequence"/>
</dbReference>
<feature type="region of interest" description="Disordered" evidence="1">
    <location>
        <begin position="77"/>
        <end position="166"/>
    </location>
</feature>
<accession>A0A7W7Z1J6</accession>
<feature type="compositionally biased region" description="Low complexity" evidence="1">
    <location>
        <begin position="145"/>
        <end position="158"/>
    </location>
</feature>
<keyword evidence="3" id="KW-1185">Reference proteome</keyword>
<feature type="compositionally biased region" description="Basic and acidic residues" evidence="1">
    <location>
        <begin position="133"/>
        <end position="142"/>
    </location>
</feature>
<reference evidence="2 3" key="1">
    <citation type="submission" date="2020-08" db="EMBL/GenBank/DDBJ databases">
        <title>Genomic Encyclopedia of Type Strains, Phase IV (KMG-IV): sequencing the most valuable type-strain genomes for metagenomic binning, comparative biology and taxonomic classification.</title>
        <authorList>
            <person name="Goeker M."/>
        </authorList>
    </citation>
    <scope>NUCLEOTIDE SEQUENCE [LARGE SCALE GENOMIC DNA]</scope>
    <source>
        <strain evidence="2 3">DSM 12706</strain>
    </source>
</reference>
<evidence type="ECO:0000256" key="1">
    <source>
        <dbReference type="SAM" id="MobiDB-lite"/>
    </source>
</evidence>
<proteinExistence type="predicted"/>
<dbReference type="RefSeq" id="WP_184254910.1">
    <property type="nucleotide sequence ID" value="NZ_JACHIH010000003.1"/>
</dbReference>
<gene>
    <name evidence="2" type="ORF">HNR60_000994</name>
</gene>
<evidence type="ECO:0000313" key="2">
    <source>
        <dbReference type="EMBL" id="MBB5046252.1"/>
    </source>
</evidence>
<comment type="caution">
    <text evidence="2">The sequence shown here is derived from an EMBL/GenBank/DDBJ whole genome shotgun (WGS) entry which is preliminary data.</text>
</comment>
<evidence type="ECO:0000313" key="3">
    <source>
        <dbReference type="Proteomes" id="UP000542353"/>
    </source>
</evidence>
<organism evidence="2 3">
    <name type="scientific">Rhodopseudomonas rhenobacensis</name>
    <dbReference type="NCBI Taxonomy" id="87461"/>
    <lineage>
        <taxon>Bacteria</taxon>
        <taxon>Pseudomonadati</taxon>
        <taxon>Pseudomonadota</taxon>
        <taxon>Alphaproteobacteria</taxon>
        <taxon>Hyphomicrobiales</taxon>
        <taxon>Nitrobacteraceae</taxon>
        <taxon>Rhodopseudomonas</taxon>
    </lineage>
</organism>
<sequence>MKVLSSYPSGCATVDMLKADLAILGASGTDWTDRMKRMLARAPGLDIFGQQLVLRDAEGWRLTDAGRAMLARIEPANAEIPSDAAPHPADERPAITPGPAPASQPRESERMARPQRNFVIIEGGRKQGSPEASADRTPRRAELQPAAAATPIDAAPTDCYVRPNRV</sequence>
<name>A0A7W7Z1J6_9BRAD</name>
<dbReference type="EMBL" id="JACHIH010000003">
    <property type="protein sequence ID" value="MBB5046252.1"/>
    <property type="molecule type" value="Genomic_DNA"/>
</dbReference>